<organism evidence="4 5">
    <name type="scientific">Microbacterium kribbense</name>
    <dbReference type="NCBI Taxonomy" id="433645"/>
    <lineage>
        <taxon>Bacteria</taxon>
        <taxon>Bacillati</taxon>
        <taxon>Actinomycetota</taxon>
        <taxon>Actinomycetes</taxon>
        <taxon>Micrococcales</taxon>
        <taxon>Microbacteriaceae</taxon>
        <taxon>Microbacterium</taxon>
    </lineage>
</organism>
<feature type="signal peptide" evidence="2">
    <location>
        <begin position="1"/>
        <end position="24"/>
    </location>
</feature>
<dbReference type="InterPro" id="IPR013517">
    <property type="entry name" value="FG-GAP"/>
</dbReference>
<feature type="domain" description="SH3b" evidence="3">
    <location>
        <begin position="282"/>
        <end position="345"/>
    </location>
</feature>
<dbReference type="PANTHER" id="PTHR44103">
    <property type="entry name" value="PROPROTEIN CONVERTASE P"/>
    <property type="match status" value="1"/>
</dbReference>
<keyword evidence="1 2" id="KW-0732">Signal</keyword>
<evidence type="ECO:0000313" key="5">
    <source>
        <dbReference type="Proteomes" id="UP001500540"/>
    </source>
</evidence>
<proteinExistence type="predicted"/>
<dbReference type="SUPFAM" id="SSF69318">
    <property type="entry name" value="Integrin alpha N-terminal domain"/>
    <property type="match status" value="1"/>
</dbReference>
<evidence type="ECO:0000259" key="3">
    <source>
        <dbReference type="PROSITE" id="PS51781"/>
    </source>
</evidence>
<reference evidence="5" key="1">
    <citation type="journal article" date="2019" name="Int. J. Syst. Evol. Microbiol.">
        <title>The Global Catalogue of Microorganisms (GCM) 10K type strain sequencing project: providing services to taxonomists for standard genome sequencing and annotation.</title>
        <authorList>
            <consortium name="The Broad Institute Genomics Platform"/>
            <consortium name="The Broad Institute Genome Sequencing Center for Infectious Disease"/>
            <person name="Wu L."/>
            <person name="Ma J."/>
        </authorList>
    </citation>
    <scope>NUCLEOTIDE SEQUENCE [LARGE SCALE GENOMIC DNA]</scope>
    <source>
        <strain evidence="5">JCM 16950</strain>
    </source>
</reference>
<evidence type="ECO:0000313" key="4">
    <source>
        <dbReference type="EMBL" id="GAA3768330.1"/>
    </source>
</evidence>
<dbReference type="Gene3D" id="2.130.10.130">
    <property type="entry name" value="Integrin alpha, N-terminal"/>
    <property type="match status" value="1"/>
</dbReference>
<gene>
    <name evidence="4" type="ORF">GCM10022240_21010</name>
</gene>
<dbReference type="Pfam" id="PF08239">
    <property type="entry name" value="SH3_3"/>
    <property type="match status" value="1"/>
</dbReference>
<evidence type="ECO:0000256" key="2">
    <source>
        <dbReference type="SAM" id="SignalP"/>
    </source>
</evidence>
<dbReference type="Gene3D" id="2.30.30.40">
    <property type="entry name" value="SH3 Domains"/>
    <property type="match status" value="2"/>
</dbReference>
<dbReference type="InterPro" id="IPR003646">
    <property type="entry name" value="SH3-like_bac-type"/>
</dbReference>
<dbReference type="PROSITE" id="PS51781">
    <property type="entry name" value="SH3B"/>
    <property type="match status" value="1"/>
</dbReference>
<protein>
    <recommendedName>
        <fullName evidence="3">SH3b domain-containing protein</fullName>
    </recommendedName>
</protein>
<accession>A0ABP7GJR3</accession>
<dbReference type="Proteomes" id="UP001500540">
    <property type="component" value="Unassembled WGS sequence"/>
</dbReference>
<dbReference type="SMART" id="SM00287">
    <property type="entry name" value="SH3b"/>
    <property type="match status" value="2"/>
</dbReference>
<evidence type="ECO:0000256" key="1">
    <source>
        <dbReference type="ARBA" id="ARBA00022729"/>
    </source>
</evidence>
<sequence length="691" mass="72346">MFMLTALMAAALLTAVAPAPKAAAAELPGTILDGGYIISDAEFYSSGSMTEAQIQTFLNSKVTTCASGATCLKGYRGQLTARSADSYCKAIAGETTATAARMIYRAATACGINPKVILVMLQKEQGLVTSSKPSDWNFEHAMGQSCPDTPTGCSAAAAGFWNQVYLGSRQMQIYTKYPTSFRYRANQYNTIQWDVPTSCGSSKVFIKNQATANLYNYTPYRPNIAALAAGWGTGDSCSTYGNRNFYNYYVAWFAPDASAAKGAPAQIAACTVPAEADVSTRTATATVDVSALNARTAPTTLCSTGIRSLAEGTAVTVTGVYGAWSRITFGGATAWVVSTYLTIDSTSGGEPAVVGCAVPAVVTSASGTAVVTVSSLNARTAPSTDCSTGMQTISKGQTYARTGTYGAWWRLSVGGKQLWAHSDYLALQTAAPSPASGPRSAGVGDLTGDGARDVVAITDGRLKIYPGNGRGAWYPATTPITNWKGGAPITLGDFDGDKHPDVGTIGSDGSFWLYRGNGAGGFAAPVRIGTGWGGFTAVLGGVDFDGDGAMDVIVRNSAGYLLLYRGDGAGRWKPGWGKIIGNGWKSFTSLFVTTDFDGDGHPDIMARRSDGSLWLYRMTGSGQWYPARKIGTGWSSMTALLSPGDFDGDGNTDVLARTPGGDLLLYPGNGKGGWLSKRKVGYGWSSIRWIA</sequence>
<feature type="chain" id="PRO_5046965297" description="SH3b domain-containing protein" evidence="2">
    <location>
        <begin position="25"/>
        <end position="691"/>
    </location>
</feature>
<dbReference type="PANTHER" id="PTHR44103:SF1">
    <property type="entry name" value="PROPROTEIN CONVERTASE P"/>
    <property type="match status" value="1"/>
</dbReference>
<name>A0ABP7GJR3_9MICO</name>
<dbReference type="InterPro" id="IPR028994">
    <property type="entry name" value="Integrin_alpha_N"/>
</dbReference>
<comment type="caution">
    <text evidence="4">The sequence shown here is derived from an EMBL/GenBank/DDBJ whole genome shotgun (WGS) entry which is preliminary data.</text>
</comment>
<dbReference type="EMBL" id="BAABAF010000007">
    <property type="protein sequence ID" value="GAA3768330.1"/>
    <property type="molecule type" value="Genomic_DNA"/>
</dbReference>
<keyword evidence="5" id="KW-1185">Reference proteome</keyword>
<dbReference type="Pfam" id="PF13517">
    <property type="entry name" value="FG-GAP_3"/>
    <property type="match status" value="2"/>
</dbReference>